<evidence type="ECO:0000256" key="6">
    <source>
        <dbReference type="ARBA" id="ARBA00023157"/>
    </source>
</evidence>
<protein>
    <recommendedName>
        <fullName evidence="2">thioredoxin-dependent peroxiredoxin</fullName>
        <ecNumber evidence="2">1.11.1.24</ecNumber>
    </recommendedName>
    <alternativeName>
        <fullName evidence="8">Thioredoxin peroxidase</fullName>
    </alternativeName>
</protein>
<evidence type="ECO:0000256" key="11">
    <source>
        <dbReference type="PIRSR" id="PIRSR000239-1"/>
    </source>
</evidence>
<evidence type="ECO:0000256" key="3">
    <source>
        <dbReference type="ARBA" id="ARBA00022559"/>
    </source>
</evidence>
<dbReference type="Pfam" id="PF00578">
    <property type="entry name" value="AhpC-TSA"/>
    <property type="match status" value="1"/>
</dbReference>
<evidence type="ECO:0000256" key="8">
    <source>
        <dbReference type="ARBA" id="ARBA00032824"/>
    </source>
</evidence>
<gene>
    <name evidence="13" type="ordered locus">Aboo_0877</name>
</gene>
<dbReference type="PANTHER" id="PTHR42801">
    <property type="entry name" value="THIOREDOXIN-DEPENDENT PEROXIDE REDUCTASE"/>
    <property type="match status" value="1"/>
</dbReference>
<evidence type="ECO:0000256" key="2">
    <source>
        <dbReference type="ARBA" id="ARBA00013017"/>
    </source>
</evidence>
<dbReference type="HOGENOM" id="CLU_042529_14_1_2"/>
<dbReference type="InterPro" id="IPR036249">
    <property type="entry name" value="Thioredoxin-like_sf"/>
</dbReference>
<dbReference type="InterPro" id="IPR000866">
    <property type="entry name" value="AhpC/TSA"/>
</dbReference>
<dbReference type="EMBL" id="CP001941">
    <property type="protein sequence ID" value="ADD08686.1"/>
    <property type="molecule type" value="Genomic_DNA"/>
</dbReference>
<evidence type="ECO:0000256" key="1">
    <source>
        <dbReference type="ARBA" id="ARBA00011245"/>
    </source>
</evidence>
<comment type="catalytic activity">
    <reaction evidence="10">
        <text>a hydroperoxide + [thioredoxin]-dithiol = an alcohol + [thioredoxin]-disulfide + H2O</text>
        <dbReference type="Rhea" id="RHEA:62620"/>
        <dbReference type="Rhea" id="RHEA-COMP:10698"/>
        <dbReference type="Rhea" id="RHEA-COMP:10700"/>
        <dbReference type="ChEBI" id="CHEBI:15377"/>
        <dbReference type="ChEBI" id="CHEBI:29950"/>
        <dbReference type="ChEBI" id="CHEBI:30879"/>
        <dbReference type="ChEBI" id="CHEBI:35924"/>
        <dbReference type="ChEBI" id="CHEBI:50058"/>
        <dbReference type="EC" id="1.11.1.24"/>
    </reaction>
</comment>
<evidence type="ECO:0000256" key="10">
    <source>
        <dbReference type="ARBA" id="ARBA00049091"/>
    </source>
</evidence>
<dbReference type="PIRSF" id="PIRSF000239">
    <property type="entry name" value="AHPC"/>
    <property type="match status" value="1"/>
</dbReference>
<sequence>MKEGDIAEDFCLPDYEGKEHCLCDYRGKWVVLYFYPKDNTSGCTKEAKGFTEMQDEFEKLGAVIIGVSKDSPKSHAKFIEKHNLKILLLSDEEHKVLERYGAWGKKKNYGREYYGTIRTTFLIDPEGKIVKVWRNVRVNGHVEKVLEELKKFVEVKK</sequence>
<dbReference type="InterPro" id="IPR013766">
    <property type="entry name" value="Thioredoxin_domain"/>
</dbReference>
<evidence type="ECO:0000259" key="12">
    <source>
        <dbReference type="PROSITE" id="PS51352"/>
    </source>
</evidence>
<name>D3T9A7_ACIB4</name>
<dbReference type="Proteomes" id="UP000001400">
    <property type="component" value="Chromosome"/>
</dbReference>
<dbReference type="InterPro" id="IPR024706">
    <property type="entry name" value="Peroxiredoxin_AhpC-typ"/>
</dbReference>
<dbReference type="CDD" id="cd03017">
    <property type="entry name" value="PRX_BCP"/>
    <property type="match status" value="1"/>
</dbReference>
<evidence type="ECO:0000256" key="7">
    <source>
        <dbReference type="ARBA" id="ARBA00023284"/>
    </source>
</evidence>
<dbReference type="PANTHER" id="PTHR42801:SF4">
    <property type="entry name" value="AHPC_TSA FAMILY PROTEIN"/>
    <property type="match status" value="1"/>
</dbReference>
<dbReference type="GO" id="GO:0034599">
    <property type="term" value="P:cellular response to oxidative stress"/>
    <property type="evidence" value="ECO:0007669"/>
    <property type="project" value="TreeGrafter"/>
</dbReference>
<keyword evidence="5" id="KW-0560">Oxidoreductase</keyword>
<keyword evidence="6" id="KW-1015">Disulfide bond</keyword>
<accession>D3T9A7</accession>
<proteinExistence type="inferred from homology"/>
<dbReference type="EC" id="1.11.1.24" evidence="2"/>
<dbReference type="SUPFAM" id="SSF52833">
    <property type="entry name" value="Thioredoxin-like"/>
    <property type="match status" value="1"/>
</dbReference>
<reference evidence="13" key="1">
    <citation type="submission" date="2010-02" db="EMBL/GenBank/DDBJ databases">
        <title>Complete sequence of Aciduliprofundum boonei T469.</title>
        <authorList>
            <consortium name="US DOE Joint Genome Institute"/>
            <person name="Lucas S."/>
            <person name="Copeland A."/>
            <person name="Lapidus A."/>
            <person name="Cheng J.-F."/>
            <person name="Bruce D."/>
            <person name="Goodwin L."/>
            <person name="Pitluck S."/>
            <person name="Saunders E."/>
            <person name="Detter J.C."/>
            <person name="Han C."/>
            <person name="Tapia R."/>
            <person name="Land M."/>
            <person name="Hauser L."/>
            <person name="Kyrpides N."/>
            <person name="Mikhailova N."/>
            <person name="Flores G."/>
            <person name="Reysenbach A.-L."/>
            <person name="Woyke T."/>
        </authorList>
    </citation>
    <scope>NUCLEOTIDE SEQUENCE</scope>
    <source>
        <strain evidence="13">T469</strain>
    </source>
</reference>
<dbReference type="KEGG" id="abi:Aboo_0877"/>
<dbReference type="GO" id="GO:0045454">
    <property type="term" value="P:cell redox homeostasis"/>
    <property type="evidence" value="ECO:0007669"/>
    <property type="project" value="TreeGrafter"/>
</dbReference>
<dbReference type="GO" id="GO:0008379">
    <property type="term" value="F:thioredoxin peroxidase activity"/>
    <property type="evidence" value="ECO:0007669"/>
    <property type="project" value="TreeGrafter"/>
</dbReference>
<evidence type="ECO:0000313" key="13">
    <source>
        <dbReference type="EMBL" id="ADD08686.1"/>
    </source>
</evidence>
<dbReference type="NCBIfam" id="NF006960">
    <property type="entry name" value="PRK09437.1"/>
    <property type="match status" value="1"/>
</dbReference>
<keyword evidence="4" id="KW-0049">Antioxidant</keyword>
<dbReference type="InterPro" id="IPR050924">
    <property type="entry name" value="Peroxiredoxin_BCP/PrxQ"/>
</dbReference>
<evidence type="ECO:0000256" key="5">
    <source>
        <dbReference type="ARBA" id="ARBA00023002"/>
    </source>
</evidence>
<comment type="subunit">
    <text evidence="1">Monomer.</text>
</comment>
<dbReference type="RefSeq" id="WP_012997247.1">
    <property type="nucleotide sequence ID" value="NC_013926.1"/>
</dbReference>
<evidence type="ECO:0000256" key="4">
    <source>
        <dbReference type="ARBA" id="ARBA00022862"/>
    </source>
</evidence>
<dbReference type="FunFam" id="3.40.30.10:FF:000007">
    <property type="entry name" value="Thioredoxin-dependent thiol peroxidase"/>
    <property type="match status" value="1"/>
</dbReference>
<evidence type="ECO:0000313" key="14">
    <source>
        <dbReference type="Proteomes" id="UP000001400"/>
    </source>
</evidence>
<feature type="active site" description="Cysteine sulfenic acid (-SOH) intermediate; for peroxidase activity" evidence="11">
    <location>
        <position position="43"/>
    </location>
</feature>
<keyword evidence="14" id="KW-1185">Reference proteome</keyword>
<evidence type="ECO:0000256" key="9">
    <source>
        <dbReference type="ARBA" id="ARBA00038489"/>
    </source>
</evidence>
<dbReference type="Gene3D" id="3.40.30.10">
    <property type="entry name" value="Glutaredoxin"/>
    <property type="match status" value="1"/>
</dbReference>
<organism evidence="13 14">
    <name type="scientific">Aciduliprofundum boonei (strain DSM 19572 / T469)</name>
    <dbReference type="NCBI Taxonomy" id="439481"/>
    <lineage>
        <taxon>Archaea</taxon>
        <taxon>Methanobacteriati</taxon>
        <taxon>Thermoplasmatota</taxon>
        <taxon>DHVE2 group</taxon>
        <taxon>Candidatus Aciduliprofundum</taxon>
    </lineage>
</organism>
<dbReference type="AlphaFoldDB" id="D3T9A7"/>
<keyword evidence="7" id="KW-0676">Redox-active center</keyword>
<dbReference type="PROSITE" id="PS51352">
    <property type="entry name" value="THIOREDOXIN_2"/>
    <property type="match status" value="1"/>
</dbReference>
<feature type="domain" description="Thioredoxin" evidence="12">
    <location>
        <begin position="1"/>
        <end position="154"/>
    </location>
</feature>
<keyword evidence="3" id="KW-0575">Peroxidase</keyword>
<comment type="similarity">
    <text evidence="9">Belongs to the peroxiredoxin family. BCP/PrxQ subfamily.</text>
</comment>
<dbReference type="GeneID" id="8827827"/>
<dbReference type="GO" id="GO:0005737">
    <property type="term" value="C:cytoplasm"/>
    <property type="evidence" value="ECO:0007669"/>
    <property type="project" value="TreeGrafter"/>
</dbReference>